<dbReference type="PANTHER" id="PTHR11757:SF19">
    <property type="entry name" value="PROLYL ENDOPEPTIDASE-LIKE"/>
    <property type="match status" value="1"/>
</dbReference>
<dbReference type="SUPFAM" id="SSF50993">
    <property type="entry name" value="Peptidase/esterase 'gauge' domain"/>
    <property type="match status" value="1"/>
</dbReference>
<evidence type="ECO:0000256" key="1">
    <source>
        <dbReference type="ARBA" id="ARBA00004514"/>
    </source>
</evidence>
<comment type="function">
    <text evidence="7">Serine peptidase whose precise substrate specificity remains unclear. Does not cleave peptides after a arginine or lysine residue. Regulates trans-Golgi network morphology and sorting by regulating the membrane binding of the AP-1 complex. May play a role in the regulation of synaptic vesicle exocytosis.</text>
</comment>
<dbReference type="PRINTS" id="PR00862">
    <property type="entry name" value="PROLIGOPTASE"/>
</dbReference>
<name>A0A670KA41_PODMU</name>
<dbReference type="FunFam" id="3.40.50.1820:FF:000050">
    <property type="entry name" value="prolyl endopeptidase-like isoform X2"/>
    <property type="match status" value="1"/>
</dbReference>
<dbReference type="FunFam" id="2.130.10.120:FF:000002">
    <property type="entry name" value="prolyl endopeptidase-like isoform X1"/>
    <property type="match status" value="1"/>
</dbReference>
<dbReference type="Pfam" id="PF00326">
    <property type="entry name" value="Peptidase_S9"/>
    <property type="match status" value="1"/>
</dbReference>
<reference evidence="11" key="2">
    <citation type="submission" date="2025-08" db="UniProtKB">
        <authorList>
            <consortium name="Ensembl"/>
        </authorList>
    </citation>
    <scope>IDENTIFICATION</scope>
</reference>
<proteinExistence type="inferred from homology"/>
<dbReference type="Pfam" id="PF02897">
    <property type="entry name" value="Peptidase_S9_N"/>
    <property type="match status" value="1"/>
</dbReference>
<evidence type="ECO:0000256" key="5">
    <source>
        <dbReference type="ARBA" id="ARBA00022801"/>
    </source>
</evidence>
<dbReference type="GO" id="GO:0005829">
    <property type="term" value="C:cytosol"/>
    <property type="evidence" value="ECO:0007669"/>
    <property type="project" value="UniProtKB-SubCell"/>
</dbReference>
<gene>
    <name evidence="11" type="primary">PREPL</name>
</gene>
<dbReference type="Gene3D" id="3.40.50.1820">
    <property type="entry name" value="alpha/beta hydrolase"/>
    <property type="match status" value="1"/>
</dbReference>
<keyword evidence="12" id="KW-1185">Reference proteome</keyword>
<dbReference type="InterPro" id="IPR051543">
    <property type="entry name" value="Serine_Peptidase_S9A"/>
</dbReference>
<evidence type="ECO:0000256" key="8">
    <source>
        <dbReference type="RuleBase" id="RU368024"/>
    </source>
</evidence>
<comment type="similarity">
    <text evidence="2 8">Belongs to the peptidase S9A family.</text>
</comment>
<protein>
    <recommendedName>
        <fullName evidence="8">Prolyl endopeptidase</fullName>
        <ecNumber evidence="8">3.4.21.-</ecNumber>
    </recommendedName>
</protein>
<dbReference type="InterPro" id="IPR029058">
    <property type="entry name" value="AB_hydrolase_fold"/>
</dbReference>
<evidence type="ECO:0000256" key="7">
    <source>
        <dbReference type="ARBA" id="ARBA00045448"/>
    </source>
</evidence>
<comment type="subcellular location">
    <subcellularLocation>
        <location evidence="1">Cytoplasm</location>
        <location evidence="1">Cytosol</location>
    </subcellularLocation>
</comment>
<dbReference type="GO" id="GO:0042147">
    <property type="term" value="P:retrograde transport, endosome to Golgi"/>
    <property type="evidence" value="ECO:0007669"/>
    <property type="project" value="Ensembl"/>
</dbReference>
<keyword evidence="3" id="KW-0963">Cytoplasm</keyword>
<dbReference type="GO" id="GO:0043001">
    <property type="term" value="P:Golgi to plasma membrane protein transport"/>
    <property type="evidence" value="ECO:0007669"/>
    <property type="project" value="Ensembl"/>
</dbReference>
<evidence type="ECO:0000256" key="2">
    <source>
        <dbReference type="ARBA" id="ARBA00005228"/>
    </source>
</evidence>
<dbReference type="GO" id="GO:2000300">
    <property type="term" value="P:regulation of synaptic vesicle exocytosis"/>
    <property type="evidence" value="ECO:0007669"/>
    <property type="project" value="Ensembl"/>
</dbReference>
<dbReference type="PANTHER" id="PTHR11757">
    <property type="entry name" value="PROTEASE FAMILY S9A OLIGOPEPTIDASE"/>
    <property type="match status" value="1"/>
</dbReference>
<dbReference type="Gene3D" id="2.130.10.120">
    <property type="entry name" value="Prolyl oligopeptidase, N-terminal domain"/>
    <property type="match status" value="1"/>
</dbReference>
<keyword evidence="4 8" id="KW-0645">Protease</keyword>
<keyword evidence="6 8" id="KW-0720">Serine protease</keyword>
<reference evidence="11" key="3">
    <citation type="submission" date="2025-09" db="UniProtKB">
        <authorList>
            <consortium name="Ensembl"/>
        </authorList>
    </citation>
    <scope>IDENTIFICATION</scope>
</reference>
<dbReference type="Ensembl" id="ENSPMRT00000033611.1">
    <property type="protein sequence ID" value="ENSPMRP00000031687.1"/>
    <property type="gene ID" value="ENSPMRG00000020524.1"/>
</dbReference>
<dbReference type="InterPro" id="IPR023302">
    <property type="entry name" value="Pept_S9A_N"/>
</dbReference>
<evidence type="ECO:0000256" key="6">
    <source>
        <dbReference type="ARBA" id="ARBA00022825"/>
    </source>
</evidence>
<accession>A0A670KA41</accession>
<evidence type="ECO:0000256" key="3">
    <source>
        <dbReference type="ARBA" id="ARBA00022490"/>
    </source>
</evidence>
<evidence type="ECO:0000259" key="9">
    <source>
        <dbReference type="Pfam" id="PF00326"/>
    </source>
</evidence>
<dbReference type="InterPro" id="IPR002470">
    <property type="entry name" value="Peptidase_S9A"/>
</dbReference>
<evidence type="ECO:0000313" key="11">
    <source>
        <dbReference type="Ensembl" id="ENSPMRP00000031687.1"/>
    </source>
</evidence>
<reference evidence="11 12" key="1">
    <citation type="journal article" date="2019" name="Proc. Natl. Acad. Sci. U.S.A.">
        <title>Regulatory changes in pterin and carotenoid genes underlie balanced color polymorphisms in the wall lizard.</title>
        <authorList>
            <person name="Andrade P."/>
            <person name="Pinho C."/>
            <person name="Perez I de Lanuza G."/>
            <person name="Afonso S."/>
            <person name="Brejcha J."/>
            <person name="Rubin C.J."/>
            <person name="Wallerman O."/>
            <person name="Pereira P."/>
            <person name="Sabatino S.J."/>
            <person name="Bellati A."/>
            <person name="Pellitteri-Rosa D."/>
            <person name="Bosakova Z."/>
            <person name="Bunikis I."/>
            <person name="Carretero M.A."/>
            <person name="Feiner N."/>
            <person name="Marsik P."/>
            <person name="Pauperio F."/>
            <person name="Salvi D."/>
            <person name="Soler L."/>
            <person name="While G.M."/>
            <person name="Uller T."/>
            <person name="Font E."/>
            <person name="Andersson L."/>
            <person name="Carneiro M."/>
        </authorList>
    </citation>
    <scope>NUCLEOTIDE SEQUENCE</scope>
</reference>
<organism evidence="11 12">
    <name type="scientific">Podarcis muralis</name>
    <name type="common">Wall lizard</name>
    <name type="synonym">Lacerta muralis</name>
    <dbReference type="NCBI Taxonomy" id="64176"/>
    <lineage>
        <taxon>Eukaryota</taxon>
        <taxon>Metazoa</taxon>
        <taxon>Chordata</taxon>
        <taxon>Craniata</taxon>
        <taxon>Vertebrata</taxon>
        <taxon>Euteleostomi</taxon>
        <taxon>Lepidosauria</taxon>
        <taxon>Squamata</taxon>
        <taxon>Bifurcata</taxon>
        <taxon>Unidentata</taxon>
        <taxon>Episquamata</taxon>
        <taxon>Laterata</taxon>
        <taxon>Lacertibaenia</taxon>
        <taxon>Lacertidae</taxon>
        <taxon>Podarcis</taxon>
    </lineage>
</organism>
<dbReference type="GO" id="GO:0005802">
    <property type="term" value="C:trans-Golgi network"/>
    <property type="evidence" value="ECO:0007669"/>
    <property type="project" value="Ensembl"/>
</dbReference>
<keyword evidence="5 8" id="KW-0378">Hydrolase</keyword>
<feature type="domain" description="Peptidase S9A N-terminal" evidence="10">
    <location>
        <begin position="73"/>
        <end position="422"/>
    </location>
</feature>
<dbReference type="GO" id="GO:0005856">
    <property type="term" value="C:cytoskeleton"/>
    <property type="evidence" value="ECO:0007669"/>
    <property type="project" value="Ensembl"/>
</dbReference>
<dbReference type="InterPro" id="IPR001375">
    <property type="entry name" value="Peptidase_S9_cat"/>
</dbReference>
<evidence type="ECO:0000313" key="12">
    <source>
        <dbReference type="Proteomes" id="UP000472272"/>
    </source>
</evidence>
<sequence length="794" mass="90839">MFLGSIYFLRLLKGSTSHCKNHSKYSVSAVLRSCSQTKLQAFFFAKYLRNPSVVPHSHGAIRSWRFLSCKDLLESEQENWRACSAKYMAMTKRIKQRLEAHYDKYSSSLSSPVIRFGEYVYFEENGCIFRSKLGEIDEGNNEILLGTEALPFHNSLIQRIRICPDHRCMAAAIKSAHSEESACIVVKLNTLPKVECIIPNVFSFEWATHEILFYTTQKNLQCHHVYLCDFNKKHSELVYTEHDARYFVDLYRTKDKRFLTINSNSKNASEVWLVDCHQPFKSPVLVQQRTEGVIYHVEHRNNELYILTTYGDPVGYKLMKAPVDSCGLENWLSIYTVKENTKLIDLEVFKDYCVAFLKFCGHLYLDIFSFVSNSVRNVKLPAWACSFELDPHPEYTASTFYFWLLSPVQPPVRFAYSLMKNSLIEHTEQEVPVTMNCHTVRLEAKSKDETCVPITVFHKANSKELRRMPLLVHVYGAYGIDLNMSFKAENLMLIKDGWILAYCHVRGGGELGLRWHKDGSTTKKHNGIQDLQACIKLLHELGYSQPALTALMSVSAGGVLAGALYNNDPHLIRAMVLQAPFLDVLNTMLDPHLPLTVEEQEEWGNPLVDETCREYIQSYCPYQNIRPQNYPSVFITASENDQRIPLAGLLRYICKLRKAVQAFHAQDNCTKVKGKIRNLWLAETLYEKLLQWKDCCPDPTVTCICTNIFVQAEFLQSLSKSYANTTLNKSSAVASTFSSRDGDVGLDSVFSFLPYPSIPNRLLLPLEDPVRVRSDSFPVPFLRLLLLAHTLQSN</sequence>
<dbReference type="OMA" id="PSTIWCN"/>
<dbReference type="AlphaFoldDB" id="A0A670KA41"/>
<dbReference type="Proteomes" id="UP000472272">
    <property type="component" value="Chromosome 3"/>
</dbReference>
<feature type="domain" description="Peptidase S9 prolyl oligopeptidase catalytic" evidence="9">
    <location>
        <begin position="485"/>
        <end position="662"/>
    </location>
</feature>
<evidence type="ECO:0000256" key="4">
    <source>
        <dbReference type="ARBA" id="ARBA00022670"/>
    </source>
</evidence>
<dbReference type="GO" id="GO:0004252">
    <property type="term" value="F:serine-type endopeptidase activity"/>
    <property type="evidence" value="ECO:0007669"/>
    <property type="project" value="UniProtKB-UniRule"/>
</dbReference>
<dbReference type="GO" id="GO:0006508">
    <property type="term" value="P:proteolysis"/>
    <property type="evidence" value="ECO:0007669"/>
    <property type="project" value="UniProtKB-KW"/>
</dbReference>
<dbReference type="GeneTree" id="ENSGT00530000063426"/>
<dbReference type="EC" id="3.4.21.-" evidence="8"/>
<evidence type="ECO:0000259" key="10">
    <source>
        <dbReference type="Pfam" id="PF02897"/>
    </source>
</evidence>
<dbReference type="SUPFAM" id="SSF53474">
    <property type="entry name" value="alpha/beta-Hydrolases"/>
    <property type="match status" value="1"/>
</dbReference>